<keyword evidence="10" id="KW-0943">RNA-mediated gene silencing</keyword>
<reference evidence="18" key="1">
    <citation type="submission" date="2020-02" db="EMBL/GenBank/DDBJ databases">
        <title>Bird 10,000 Genomes (B10K) Project - Family phase.</title>
        <authorList>
            <person name="Zhang G."/>
        </authorList>
    </citation>
    <scope>NUCLEOTIDE SEQUENCE</scope>
    <source>
        <strain evidence="18">B10K-DU-030-59</strain>
    </source>
</reference>
<dbReference type="GO" id="GO:0031047">
    <property type="term" value="P:regulatory ncRNA-mediated gene silencing"/>
    <property type="evidence" value="ECO:0007669"/>
    <property type="project" value="UniProtKB-KW"/>
</dbReference>
<feature type="non-terminal residue" evidence="18">
    <location>
        <position position="1"/>
    </location>
</feature>
<dbReference type="CDD" id="cd18038">
    <property type="entry name" value="DEXXQc_Helz-like"/>
    <property type="match status" value="1"/>
</dbReference>
<feature type="domain" description="Helicase MOV-10 Ig-like" evidence="15">
    <location>
        <begin position="124"/>
        <end position="245"/>
    </location>
</feature>
<protein>
    <recommendedName>
        <fullName evidence="3">RNA helicase</fullName>
        <ecNumber evidence="3">3.6.4.13</ecNumber>
    </recommendedName>
</protein>
<dbReference type="Pfam" id="PF13086">
    <property type="entry name" value="AAA_11"/>
    <property type="match status" value="2"/>
</dbReference>
<keyword evidence="7 18" id="KW-0347">Helicase</keyword>
<dbReference type="FunFam" id="3.40.50.300:FF:001941">
    <property type="entry name" value="Mov10 RISC complex RNA helicase"/>
    <property type="match status" value="1"/>
</dbReference>
<dbReference type="FunFam" id="3.40.50.300:FF:000608">
    <property type="entry name" value="Mov10 RISC complex RNA helicase"/>
    <property type="match status" value="1"/>
</dbReference>
<proteinExistence type="inferred from homology"/>
<feature type="non-terminal residue" evidence="18">
    <location>
        <position position="967"/>
    </location>
</feature>
<evidence type="ECO:0000256" key="9">
    <source>
        <dbReference type="ARBA" id="ARBA00022884"/>
    </source>
</evidence>
<dbReference type="InterPro" id="IPR049075">
    <property type="entry name" value="MOV-10_N"/>
</dbReference>
<evidence type="ECO:0000259" key="15">
    <source>
        <dbReference type="Pfam" id="PF21633"/>
    </source>
</evidence>
<evidence type="ECO:0000313" key="18">
    <source>
        <dbReference type="EMBL" id="NXX77499.1"/>
    </source>
</evidence>
<dbReference type="PANTHER" id="PTHR45418">
    <property type="entry name" value="CANCER/TESTIS ANTIGEN 55"/>
    <property type="match status" value="1"/>
</dbReference>
<gene>
    <name evidence="18" type="primary">Sde3</name>
    <name evidence="18" type="ORF">UROIND_R02782</name>
</gene>
<evidence type="ECO:0000256" key="7">
    <source>
        <dbReference type="ARBA" id="ARBA00022806"/>
    </source>
</evidence>
<dbReference type="InterPro" id="IPR049077">
    <property type="entry name" value="MOV-10_Ig-like"/>
</dbReference>
<evidence type="ECO:0000256" key="1">
    <source>
        <dbReference type="ARBA" id="ARBA00004201"/>
    </source>
</evidence>
<comment type="similarity">
    <text evidence="2">Belongs to the DNA2/NAM7 helicase family. SDE3 subfamily.</text>
</comment>
<evidence type="ECO:0000256" key="4">
    <source>
        <dbReference type="ARBA" id="ARBA00022490"/>
    </source>
</evidence>
<evidence type="ECO:0000256" key="11">
    <source>
        <dbReference type="ARBA" id="ARBA00047984"/>
    </source>
</evidence>
<dbReference type="Pfam" id="PF13087">
    <property type="entry name" value="AAA_12"/>
    <property type="match status" value="1"/>
</dbReference>
<dbReference type="InterPro" id="IPR041677">
    <property type="entry name" value="DNA2/NAM7_AAA_11"/>
</dbReference>
<dbReference type="SUPFAM" id="SSF52540">
    <property type="entry name" value="P-loop containing nucleoside triphosphate hydrolases"/>
    <property type="match status" value="1"/>
</dbReference>
<evidence type="ECO:0000256" key="3">
    <source>
        <dbReference type="ARBA" id="ARBA00012552"/>
    </source>
</evidence>
<dbReference type="CDD" id="cd18808">
    <property type="entry name" value="SF1_C_Upf1"/>
    <property type="match status" value="1"/>
</dbReference>
<dbReference type="GO" id="GO:0016787">
    <property type="term" value="F:hydrolase activity"/>
    <property type="evidence" value="ECO:0007669"/>
    <property type="project" value="UniProtKB-KW"/>
</dbReference>
<dbReference type="Pfam" id="PF21634">
    <property type="entry name" value="MOV-10_beta-barrel"/>
    <property type="match status" value="1"/>
</dbReference>
<evidence type="ECO:0000256" key="5">
    <source>
        <dbReference type="ARBA" id="ARBA00022741"/>
    </source>
</evidence>
<evidence type="ECO:0000256" key="2">
    <source>
        <dbReference type="ARBA" id="ARBA00005601"/>
    </source>
</evidence>
<keyword evidence="5" id="KW-0547">Nucleotide-binding</keyword>
<dbReference type="InterPro" id="IPR026122">
    <property type="entry name" value="MOV-10/SDE3_DEXXQ/H-box"/>
</dbReference>
<sequence>MPRFSLSETRRWGEQFVQFLQDTAREQENRRDTLRSIYNQEFRDRSDIRLPNFSCILYALKVAHQADVQRQSVHFKKVRDAPGWGSTAAPTALGSCSVGAPEPQQYPGVMLMLSAPCRRGGVWWDEFICGKYGVEIVSDHDQGKGHIRFPVVPNKPGHVTLKVQNHGPEAVTLQQHLLLQQSWEFSVDEQLVTQGQSLQLHPGDVYPIKVKCLVTCNGCFHTVMVFKFIKEPDRSFMIGRWIAAVAESPLAQALGPSAPFQPYQANLQHPVTVVIEEGIPPDSSLQSELEREIPLKTYQYPKSLKDTILAGPNGSSSWTTMQTQLEAPLQTGNYHQKFQLLLHLEEIQMEVDIRRYDMQDVPMVQDRGLLALDVPGVAENRPSVLRGDHLFASLSSEREHSPLVRYKGYVHSVELEKVRLGFSSKLQRKFVNNMKFDVTFTFNRLPLQVQHRAAEMAIKCGLSSLLFPSASYHKSLFTGTFQPRWFDRKLQANEEQCRAVTQIVMGMSRPAPYLIFGPPGTGKTVTMVEAIKQVWTCFKDAQILACAPSNSAADLLCQRLIKDIAPRHIYRILASSRNYQEVPTDIRPCCNWDNKQSCYVYPSKEYLKRYRILITTLVTAGRLVSANFPSGFFSHVFIDECGQAVEPESVVAIAGLLTPMDQKTNPNGGQLVLAGDPQQLGPVLRSPLAMEHGLGTSLLERLMLHNPLYKKSDRGYDPQFVTKLLWNYRSHEAILRIPNELFYDSELKAYEGDELDVRSVYCTWKELPKKGFPIIFHGVCGEDQREAKSPSFFNTAEIEVLVQYVKKLLQSQGKRGCPNISPKDIGIISPYRKQVEKIRRAITSLDRDLKALPDIGLLKVGSVEEFQGQERLVILISTVRSSSEYSQLDQKFKLGFLKNPKRFNVAITRAKALLIMVGNPAMLCKDQHWQRFLRYCREKGGYTGYHYEENQAQDGLANQLQGLHLGE</sequence>
<accession>A0A852KJT1</accession>
<evidence type="ECO:0000256" key="6">
    <source>
        <dbReference type="ARBA" id="ARBA00022801"/>
    </source>
</evidence>
<feature type="domain" description="Helicase MOV-10-like beta-barrel" evidence="16">
    <location>
        <begin position="356"/>
        <end position="440"/>
    </location>
</feature>
<dbReference type="Pfam" id="PF21633">
    <property type="entry name" value="MOV-10_Ig-like"/>
    <property type="match status" value="1"/>
</dbReference>
<comment type="subcellular location">
    <subcellularLocation>
        <location evidence="1">Cytoplasm</location>
        <location evidence="1">P-body</location>
    </subcellularLocation>
</comment>
<comment type="catalytic activity">
    <reaction evidence="11">
        <text>ATP + H2O = ADP + phosphate + H(+)</text>
        <dbReference type="Rhea" id="RHEA:13065"/>
        <dbReference type="ChEBI" id="CHEBI:15377"/>
        <dbReference type="ChEBI" id="CHEBI:15378"/>
        <dbReference type="ChEBI" id="CHEBI:30616"/>
        <dbReference type="ChEBI" id="CHEBI:43474"/>
        <dbReference type="ChEBI" id="CHEBI:456216"/>
        <dbReference type="EC" id="3.6.4.13"/>
    </reaction>
</comment>
<dbReference type="GO" id="GO:0005524">
    <property type="term" value="F:ATP binding"/>
    <property type="evidence" value="ECO:0007669"/>
    <property type="project" value="UniProtKB-KW"/>
</dbReference>
<dbReference type="InterPro" id="IPR049080">
    <property type="entry name" value="MOV-10-like_beta-barrel"/>
</dbReference>
<dbReference type="Gene3D" id="3.40.50.300">
    <property type="entry name" value="P-loop containing nucleotide triphosphate hydrolases"/>
    <property type="match status" value="2"/>
</dbReference>
<dbReference type="EC" id="3.6.4.13" evidence="3"/>
<evidence type="ECO:0000259" key="12">
    <source>
        <dbReference type="Pfam" id="PF13086"/>
    </source>
</evidence>
<feature type="domain" description="Helicase MOV-10 helical" evidence="17">
    <location>
        <begin position="295"/>
        <end position="355"/>
    </location>
</feature>
<dbReference type="OrthoDB" id="6513042at2759"/>
<keyword evidence="8" id="KW-0067">ATP-binding</keyword>
<comment type="caution">
    <text evidence="18">The sequence shown here is derived from an EMBL/GenBank/DDBJ whole genome shotgun (WGS) entry which is preliminary data.</text>
</comment>
<evidence type="ECO:0000313" key="19">
    <source>
        <dbReference type="Proteomes" id="UP000654395"/>
    </source>
</evidence>
<dbReference type="AlphaFoldDB" id="A0A852KJT1"/>
<dbReference type="EMBL" id="WBNH01003738">
    <property type="protein sequence ID" value="NXX77499.1"/>
    <property type="molecule type" value="Genomic_DNA"/>
</dbReference>
<feature type="domain" description="DNA2/NAM7 helicase helicase" evidence="12">
    <location>
        <begin position="492"/>
        <end position="575"/>
    </location>
</feature>
<name>A0A852KJT1_UROIN</name>
<dbReference type="InterPro" id="IPR049079">
    <property type="entry name" value="Mov-10_helical"/>
</dbReference>
<organism evidence="18 19">
    <name type="scientific">Urocolius indicus</name>
    <name type="common">Red-faced mousebird</name>
    <name type="synonym">Colius indicus</name>
    <dbReference type="NCBI Taxonomy" id="458196"/>
    <lineage>
        <taxon>Eukaryota</taxon>
        <taxon>Metazoa</taxon>
        <taxon>Chordata</taxon>
        <taxon>Craniata</taxon>
        <taxon>Vertebrata</taxon>
        <taxon>Euteleostomi</taxon>
        <taxon>Archelosauria</taxon>
        <taxon>Archosauria</taxon>
        <taxon>Dinosauria</taxon>
        <taxon>Saurischia</taxon>
        <taxon>Theropoda</taxon>
        <taxon>Coelurosauria</taxon>
        <taxon>Aves</taxon>
        <taxon>Neognathae</taxon>
        <taxon>Neoaves</taxon>
        <taxon>Telluraves</taxon>
        <taxon>Coraciimorphae</taxon>
        <taxon>Coliiformes</taxon>
        <taxon>Coliidae</taxon>
        <taxon>Urocolius</taxon>
    </lineage>
</organism>
<feature type="domain" description="Helicase MOV-10 N-terminal" evidence="14">
    <location>
        <begin position="10"/>
        <end position="75"/>
    </location>
</feature>
<dbReference type="Pfam" id="PF21632">
    <property type="entry name" value="MOV-10_N"/>
    <property type="match status" value="1"/>
</dbReference>
<dbReference type="GO" id="GO:0000932">
    <property type="term" value="C:P-body"/>
    <property type="evidence" value="ECO:0007669"/>
    <property type="project" value="UniProtKB-SubCell"/>
</dbReference>
<dbReference type="GO" id="GO:0032574">
    <property type="term" value="F:5'-3' RNA helicase activity"/>
    <property type="evidence" value="ECO:0007669"/>
    <property type="project" value="InterPro"/>
</dbReference>
<evidence type="ECO:0000256" key="8">
    <source>
        <dbReference type="ARBA" id="ARBA00022840"/>
    </source>
</evidence>
<evidence type="ECO:0000256" key="10">
    <source>
        <dbReference type="ARBA" id="ARBA00023158"/>
    </source>
</evidence>
<dbReference type="InterPro" id="IPR027417">
    <property type="entry name" value="P-loop_NTPase"/>
</dbReference>
<dbReference type="PANTHER" id="PTHR45418:SF1">
    <property type="entry name" value="CANCER_TESTIS ANTIGEN 55"/>
    <property type="match status" value="1"/>
</dbReference>
<keyword evidence="4" id="KW-0963">Cytoplasm</keyword>
<feature type="domain" description="DNA2/NAM7 helicase helicase" evidence="12">
    <location>
        <begin position="604"/>
        <end position="686"/>
    </location>
</feature>
<dbReference type="GO" id="GO:0003723">
    <property type="term" value="F:RNA binding"/>
    <property type="evidence" value="ECO:0007669"/>
    <property type="project" value="UniProtKB-KW"/>
</dbReference>
<dbReference type="InterPro" id="IPR047187">
    <property type="entry name" value="SF1_C_Upf1"/>
</dbReference>
<keyword evidence="6" id="KW-0378">Hydrolase</keyword>
<dbReference type="InterPro" id="IPR041679">
    <property type="entry name" value="DNA2/NAM7-like_C"/>
</dbReference>
<keyword evidence="19" id="KW-1185">Reference proteome</keyword>
<dbReference type="Pfam" id="PF21635">
    <property type="entry name" value="Mov-10_helical"/>
    <property type="match status" value="1"/>
</dbReference>
<evidence type="ECO:0000259" key="16">
    <source>
        <dbReference type="Pfam" id="PF21634"/>
    </source>
</evidence>
<evidence type="ECO:0000259" key="14">
    <source>
        <dbReference type="Pfam" id="PF21632"/>
    </source>
</evidence>
<keyword evidence="9" id="KW-0694">RNA-binding</keyword>
<evidence type="ECO:0000259" key="13">
    <source>
        <dbReference type="Pfam" id="PF13087"/>
    </source>
</evidence>
<evidence type="ECO:0000259" key="17">
    <source>
        <dbReference type="Pfam" id="PF21635"/>
    </source>
</evidence>
<dbReference type="Proteomes" id="UP000654395">
    <property type="component" value="Unassembled WGS sequence"/>
</dbReference>
<feature type="domain" description="DNA2/NAM7 helicase-like C-terminal" evidence="13">
    <location>
        <begin position="695"/>
        <end position="920"/>
    </location>
</feature>